<dbReference type="EMBL" id="SNYM01000005">
    <property type="protein sequence ID" value="TDQ49100.1"/>
    <property type="molecule type" value="Genomic_DNA"/>
</dbReference>
<dbReference type="CDD" id="cd01991">
    <property type="entry name" value="Asn_synthase_B_C"/>
    <property type="match status" value="1"/>
</dbReference>
<evidence type="ECO:0000259" key="9">
    <source>
        <dbReference type="Pfam" id="PF13537"/>
    </source>
</evidence>
<feature type="site" description="Important for beta-aspartyl-AMP intermediate formation" evidence="7">
    <location>
        <position position="328"/>
    </location>
</feature>
<dbReference type="InterPro" id="IPR051786">
    <property type="entry name" value="ASN_synthetase/amidase"/>
</dbReference>
<organism evidence="10 11">
    <name type="scientific">Permianibacter aggregans</name>
    <dbReference type="NCBI Taxonomy" id="1510150"/>
    <lineage>
        <taxon>Bacteria</taxon>
        <taxon>Pseudomonadati</taxon>
        <taxon>Pseudomonadota</taxon>
        <taxon>Gammaproteobacteria</taxon>
        <taxon>Pseudomonadales</taxon>
        <taxon>Pseudomonadaceae</taxon>
        <taxon>Permianibacter</taxon>
    </lineage>
</organism>
<dbReference type="InterPro" id="IPR001962">
    <property type="entry name" value="Asn_synthase"/>
</dbReference>
<feature type="domain" description="Glutamine amidotransferase type-2" evidence="9">
    <location>
        <begin position="60"/>
        <end position="130"/>
    </location>
</feature>
<sequence length="590" mass="66539">MIQLLGQAGTNAARLDTACVNGAQTVTQQGFLNLAQNKAKSHAEGGWQVMLWGDLRWQDKPQLEPLPELMRRFRAQGSAALDKALGHFRLLISDAESRQLWLANDRTGIQPLYYSQIDGDLSFASHLRPLIKALPRTARINPQAIYNYLYFHMIPSPDTVYQDCYKLEPGHVLHWQDGKLSKQNYYVPAFRHHGQKTAETAKRRLLPILEAAVSRQAINGHTGAFLSGGLDSSTVAGVLAKVSSKAPPTFNIAFDQERYDESPWARLSAAHFHTRHHEYRLQPDEALAMLPTIAQYGDEPFGNSSALPTYFCAKVAREQGIPLLLAGDGGDELFAGNTRYAKQKLFEPYVRLPDGIKSLSETLLNIDSDARWPGPFGKLQSYIRQANVPLPDRLQSYNFLHLNSPEKVFSRELLSAVDQDYPLHIWRQRYHEAKADHPVDAMLYLDWKFTLADNDLVKVRSMCELAGIDVAFPMLDDELIQLSLQVTANDKLPGQKLRAFYKDAVKGFLPDATLNKSKHGFGLPFGMWLKEHAGLRDLVHAKLGALQQREWLSPAFVQDAMRQHEQGHASFYGELVWLMLVLELWLEAHG</sequence>
<dbReference type="Gene3D" id="3.40.50.620">
    <property type="entry name" value="HUPs"/>
    <property type="match status" value="2"/>
</dbReference>
<evidence type="ECO:0000256" key="3">
    <source>
        <dbReference type="ARBA" id="ARBA00012737"/>
    </source>
</evidence>
<keyword evidence="5" id="KW-0067">ATP-binding</keyword>
<dbReference type="PANTHER" id="PTHR43284:SF1">
    <property type="entry name" value="ASPARAGINE SYNTHETASE"/>
    <property type="match status" value="1"/>
</dbReference>
<dbReference type="Gene3D" id="3.60.20.10">
    <property type="entry name" value="Glutamine Phosphoribosylpyrophosphate, subunit 1, domain 1"/>
    <property type="match status" value="1"/>
</dbReference>
<evidence type="ECO:0000259" key="8">
    <source>
        <dbReference type="Pfam" id="PF00733"/>
    </source>
</evidence>
<dbReference type="AlphaFoldDB" id="A0A4R6UPG5"/>
<comment type="caution">
    <text evidence="10">The sequence shown here is derived from an EMBL/GenBank/DDBJ whole genome shotgun (WGS) entry which is preliminary data.</text>
</comment>
<evidence type="ECO:0000256" key="6">
    <source>
        <dbReference type="ARBA" id="ARBA00048741"/>
    </source>
</evidence>
<dbReference type="GO" id="GO:0005524">
    <property type="term" value="F:ATP binding"/>
    <property type="evidence" value="ECO:0007669"/>
    <property type="project" value="UniProtKB-KW"/>
</dbReference>
<evidence type="ECO:0000256" key="2">
    <source>
        <dbReference type="ARBA" id="ARBA00005752"/>
    </source>
</evidence>
<dbReference type="InterPro" id="IPR006426">
    <property type="entry name" value="Asn_synth_AEB"/>
</dbReference>
<proteinExistence type="inferred from homology"/>
<dbReference type="Pfam" id="PF00733">
    <property type="entry name" value="Asn_synthase"/>
    <property type="match status" value="1"/>
</dbReference>
<protein>
    <recommendedName>
        <fullName evidence="3">asparagine synthase (glutamine-hydrolyzing)</fullName>
        <ecNumber evidence="3">6.3.5.4</ecNumber>
    </recommendedName>
</protein>
<dbReference type="PIRSF" id="PIRSF001589">
    <property type="entry name" value="Asn_synthetase_glu-h"/>
    <property type="match status" value="1"/>
</dbReference>
<dbReference type="SUPFAM" id="SSF56235">
    <property type="entry name" value="N-terminal nucleophile aminohydrolases (Ntn hydrolases)"/>
    <property type="match status" value="1"/>
</dbReference>
<dbReference type="GO" id="GO:0004066">
    <property type="term" value="F:asparagine synthase (glutamine-hydrolyzing) activity"/>
    <property type="evidence" value="ECO:0007669"/>
    <property type="project" value="UniProtKB-EC"/>
</dbReference>
<keyword evidence="4" id="KW-0547">Nucleotide-binding</keyword>
<dbReference type="SUPFAM" id="SSF52402">
    <property type="entry name" value="Adenine nucleotide alpha hydrolases-like"/>
    <property type="match status" value="1"/>
</dbReference>
<dbReference type="EC" id="6.3.5.4" evidence="3"/>
<dbReference type="GO" id="GO:0005829">
    <property type="term" value="C:cytosol"/>
    <property type="evidence" value="ECO:0007669"/>
    <property type="project" value="TreeGrafter"/>
</dbReference>
<dbReference type="GO" id="GO:0006529">
    <property type="term" value="P:asparagine biosynthetic process"/>
    <property type="evidence" value="ECO:0007669"/>
    <property type="project" value="InterPro"/>
</dbReference>
<dbReference type="Pfam" id="PF13537">
    <property type="entry name" value="GATase_7"/>
    <property type="match status" value="1"/>
</dbReference>
<accession>A0A4R6UPG5</accession>
<comment type="pathway">
    <text evidence="1">Amino-acid biosynthesis; L-asparagine biosynthesis; L-asparagine from L-aspartate (L-Gln route): step 1/1.</text>
</comment>
<evidence type="ECO:0000256" key="4">
    <source>
        <dbReference type="ARBA" id="ARBA00022741"/>
    </source>
</evidence>
<evidence type="ECO:0000313" key="10">
    <source>
        <dbReference type="EMBL" id="TDQ49100.1"/>
    </source>
</evidence>
<dbReference type="InterPro" id="IPR029055">
    <property type="entry name" value="Ntn_hydrolases_N"/>
</dbReference>
<evidence type="ECO:0000313" key="11">
    <source>
        <dbReference type="Proteomes" id="UP000295375"/>
    </source>
</evidence>
<comment type="similarity">
    <text evidence="2">Belongs to the asparagine synthetase family.</text>
</comment>
<dbReference type="Proteomes" id="UP000295375">
    <property type="component" value="Unassembled WGS sequence"/>
</dbReference>
<evidence type="ECO:0000256" key="5">
    <source>
        <dbReference type="ARBA" id="ARBA00022840"/>
    </source>
</evidence>
<feature type="domain" description="Asparagine synthetase" evidence="8">
    <location>
        <begin position="208"/>
        <end position="587"/>
    </location>
</feature>
<reference evidence="10 11" key="1">
    <citation type="submission" date="2019-03" db="EMBL/GenBank/DDBJ databases">
        <title>Genomic Encyclopedia of Type Strains, Phase IV (KMG-IV): sequencing the most valuable type-strain genomes for metagenomic binning, comparative biology and taxonomic classification.</title>
        <authorList>
            <person name="Goeker M."/>
        </authorList>
    </citation>
    <scope>NUCLEOTIDE SEQUENCE [LARGE SCALE GENOMIC DNA]</scope>
    <source>
        <strain evidence="10 11">DSM 103792</strain>
    </source>
</reference>
<name>A0A4R6UPG5_9GAMM</name>
<dbReference type="InterPro" id="IPR017932">
    <property type="entry name" value="GATase_2_dom"/>
</dbReference>
<keyword evidence="11" id="KW-1185">Reference proteome</keyword>
<dbReference type="PANTHER" id="PTHR43284">
    <property type="entry name" value="ASPARAGINE SYNTHETASE (GLUTAMINE-HYDROLYZING)"/>
    <property type="match status" value="1"/>
</dbReference>
<gene>
    <name evidence="10" type="ORF">EV696_10574</name>
</gene>
<comment type="catalytic activity">
    <reaction evidence="6">
        <text>L-aspartate + L-glutamine + ATP + H2O = L-asparagine + L-glutamate + AMP + diphosphate + H(+)</text>
        <dbReference type="Rhea" id="RHEA:12228"/>
        <dbReference type="ChEBI" id="CHEBI:15377"/>
        <dbReference type="ChEBI" id="CHEBI:15378"/>
        <dbReference type="ChEBI" id="CHEBI:29985"/>
        <dbReference type="ChEBI" id="CHEBI:29991"/>
        <dbReference type="ChEBI" id="CHEBI:30616"/>
        <dbReference type="ChEBI" id="CHEBI:33019"/>
        <dbReference type="ChEBI" id="CHEBI:58048"/>
        <dbReference type="ChEBI" id="CHEBI:58359"/>
        <dbReference type="ChEBI" id="CHEBI:456215"/>
        <dbReference type="EC" id="6.3.5.4"/>
    </reaction>
</comment>
<dbReference type="RefSeq" id="WP_133589420.1">
    <property type="nucleotide sequence ID" value="NZ_CP037953.1"/>
</dbReference>
<dbReference type="OrthoDB" id="9763290at2"/>
<evidence type="ECO:0000256" key="7">
    <source>
        <dbReference type="PIRSR" id="PIRSR001589-3"/>
    </source>
</evidence>
<dbReference type="InterPro" id="IPR014729">
    <property type="entry name" value="Rossmann-like_a/b/a_fold"/>
</dbReference>
<evidence type="ECO:0000256" key="1">
    <source>
        <dbReference type="ARBA" id="ARBA00005187"/>
    </source>
</evidence>